<feature type="domain" description="GGDEF" evidence="3">
    <location>
        <begin position="142"/>
        <end position="185"/>
    </location>
</feature>
<reference evidence="4 5" key="1">
    <citation type="submission" date="2016-07" db="EMBL/GenBank/DDBJ databases">
        <title>Draft genome of Scalindua rubra, obtained from a brine-seawater interface in the Red Sea, sheds light on salt adaptation in anammox bacteria.</title>
        <authorList>
            <person name="Speth D.R."/>
            <person name="Lagkouvardos I."/>
            <person name="Wang Y."/>
            <person name="Qian P.-Y."/>
            <person name="Dutilh B.E."/>
            <person name="Jetten M.S."/>
        </authorList>
    </citation>
    <scope>NUCLEOTIDE SEQUENCE [LARGE SCALE GENOMIC DNA]</scope>
    <source>
        <strain evidence="4">BSI-1</strain>
    </source>
</reference>
<dbReference type="Pfam" id="PF00990">
    <property type="entry name" value="GGDEF"/>
    <property type="match status" value="1"/>
</dbReference>
<comment type="catalytic activity">
    <reaction evidence="2">
        <text>2 GTP = 3',3'-c-di-GMP + 2 diphosphate</text>
        <dbReference type="Rhea" id="RHEA:24898"/>
        <dbReference type="ChEBI" id="CHEBI:33019"/>
        <dbReference type="ChEBI" id="CHEBI:37565"/>
        <dbReference type="ChEBI" id="CHEBI:58805"/>
        <dbReference type="EC" id="2.7.7.65"/>
    </reaction>
</comment>
<dbReference type="CDD" id="cd01949">
    <property type="entry name" value="GGDEF"/>
    <property type="match status" value="1"/>
</dbReference>
<dbReference type="InterPro" id="IPR043128">
    <property type="entry name" value="Rev_trsase/Diguanyl_cyclase"/>
</dbReference>
<dbReference type="InterPro" id="IPR000160">
    <property type="entry name" value="GGDEF_dom"/>
</dbReference>
<accession>A0A1E3XA87</accession>
<dbReference type="AlphaFoldDB" id="A0A1E3XA87"/>
<evidence type="ECO:0000256" key="2">
    <source>
        <dbReference type="ARBA" id="ARBA00034247"/>
    </source>
</evidence>
<evidence type="ECO:0000256" key="1">
    <source>
        <dbReference type="ARBA" id="ARBA00012528"/>
    </source>
</evidence>
<dbReference type="EMBL" id="MAYW01000059">
    <property type="protein sequence ID" value="ODS32499.1"/>
    <property type="molecule type" value="Genomic_DNA"/>
</dbReference>
<dbReference type="InterPro" id="IPR050469">
    <property type="entry name" value="Diguanylate_Cyclase"/>
</dbReference>
<dbReference type="GO" id="GO:0052621">
    <property type="term" value="F:diguanylate cyclase activity"/>
    <property type="evidence" value="ECO:0007669"/>
    <property type="project" value="UniProtKB-EC"/>
</dbReference>
<evidence type="ECO:0000313" key="5">
    <source>
        <dbReference type="Proteomes" id="UP000094056"/>
    </source>
</evidence>
<dbReference type="NCBIfam" id="TIGR00254">
    <property type="entry name" value="GGDEF"/>
    <property type="match status" value="1"/>
</dbReference>
<dbReference type="Gene3D" id="3.30.70.270">
    <property type="match status" value="1"/>
</dbReference>
<evidence type="ECO:0000259" key="3">
    <source>
        <dbReference type="PROSITE" id="PS50887"/>
    </source>
</evidence>
<protein>
    <recommendedName>
        <fullName evidence="1">diguanylate cyclase</fullName>
        <ecNumber evidence="1">2.7.7.65</ecNumber>
    </recommendedName>
</protein>
<comment type="caution">
    <text evidence="4">The sequence shown here is derived from an EMBL/GenBank/DDBJ whole genome shotgun (WGS) entry which is preliminary data.</text>
</comment>
<dbReference type="SUPFAM" id="SSF55073">
    <property type="entry name" value="Nucleotide cyclase"/>
    <property type="match status" value="1"/>
</dbReference>
<dbReference type="Proteomes" id="UP000094056">
    <property type="component" value="Unassembled WGS sequence"/>
</dbReference>
<gene>
    <name evidence="4" type="ORF">SCARUB_02351</name>
</gene>
<organism evidence="4 5">
    <name type="scientific">Candidatus Scalindua rubra</name>
    <dbReference type="NCBI Taxonomy" id="1872076"/>
    <lineage>
        <taxon>Bacteria</taxon>
        <taxon>Pseudomonadati</taxon>
        <taxon>Planctomycetota</taxon>
        <taxon>Candidatus Brocadiia</taxon>
        <taxon>Candidatus Brocadiales</taxon>
        <taxon>Candidatus Scalinduaceae</taxon>
        <taxon>Candidatus Scalindua</taxon>
    </lineage>
</organism>
<proteinExistence type="predicted"/>
<evidence type="ECO:0000313" key="4">
    <source>
        <dbReference type="EMBL" id="ODS32499.1"/>
    </source>
</evidence>
<name>A0A1E3XA87_9BACT</name>
<dbReference type="PROSITE" id="PS50887">
    <property type="entry name" value="GGDEF"/>
    <property type="match status" value="1"/>
</dbReference>
<dbReference type="PANTHER" id="PTHR45138">
    <property type="entry name" value="REGULATORY COMPONENTS OF SENSORY TRANSDUCTION SYSTEM"/>
    <property type="match status" value="1"/>
</dbReference>
<sequence>MEPIRESILKCLDDFSSDDDKLISELNRLIEKEGNEAYPVIFSVLTHLDLQPNTAGDYWEQIISHRNSMNKTLGRNVNLRTAMCDYFCSINKSMKNPIVIEIRVLEDALDSLKYDSLTGLHTRRTLDDMLLREITRATRYGSELSVLFLDIDDFKKINDNFGHLVGDDTLKLEAGVKSILRSNIA</sequence>
<dbReference type="PANTHER" id="PTHR45138:SF9">
    <property type="entry name" value="DIGUANYLATE CYCLASE DGCM-RELATED"/>
    <property type="match status" value="1"/>
</dbReference>
<dbReference type="EC" id="2.7.7.65" evidence="1"/>
<dbReference type="InterPro" id="IPR029787">
    <property type="entry name" value="Nucleotide_cyclase"/>
</dbReference>